<dbReference type="EMBL" id="CAJJDM010000203">
    <property type="protein sequence ID" value="CAD8117288.1"/>
    <property type="molecule type" value="Genomic_DNA"/>
</dbReference>
<keyword evidence="3" id="KW-1185">Reference proteome</keyword>
<organism evidence="2 3">
    <name type="scientific">Paramecium primaurelia</name>
    <dbReference type="NCBI Taxonomy" id="5886"/>
    <lineage>
        <taxon>Eukaryota</taxon>
        <taxon>Sar</taxon>
        <taxon>Alveolata</taxon>
        <taxon>Ciliophora</taxon>
        <taxon>Intramacronucleata</taxon>
        <taxon>Oligohymenophorea</taxon>
        <taxon>Peniculida</taxon>
        <taxon>Parameciidae</taxon>
        <taxon>Paramecium</taxon>
    </lineage>
</organism>
<evidence type="ECO:0000313" key="2">
    <source>
        <dbReference type="EMBL" id="CAD8117288.1"/>
    </source>
</evidence>
<name>A0A8S1QMS5_PARPR</name>
<dbReference type="Proteomes" id="UP000688137">
    <property type="component" value="Unassembled WGS sequence"/>
</dbReference>
<accession>A0A8S1QMS5</accession>
<sequence length="162" mass="19190">MQSSSSQIIQYTMSKIEESFLELRSQIESSFDEIDELIDSIHLIPYKQVTKTIESKLELPQFPKFSISEFDQLQQIHESLKPLFDKIIKNRIELQEQKLNQTNFEQNIVDEEEESDQKKNIFKEEIDSENQQIKQSNNLLNETQKEVIQVENEQNQLELQAL</sequence>
<proteinExistence type="predicted"/>
<reference evidence="2" key="1">
    <citation type="submission" date="2021-01" db="EMBL/GenBank/DDBJ databases">
        <authorList>
            <consortium name="Genoscope - CEA"/>
            <person name="William W."/>
        </authorList>
    </citation>
    <scope>NUCLEOTIDE SEQUENCE</scope>
</reference>
<dbReference type="AlphaFoldDB" id="A0A8S1QMS5"/>
<keyword evidence="1" id="KW-0175">Coiled coil</keyword>
<evidence type="ECO:0000313" key="3">
    <source>
        <dbReference type="Proteomes" id="UP000688137"/>
    </source>
</evidence>
<comment type="caution">
    <text evidence="2">The sequence shown here is derived from an EMBL/GenBank/DDBJ whole genome shotgun (WGS) entry which is preliminary data.</text>
</comment>
<evidence type="ECO:0000256" key="1">
    <source>
        <dbReference type="SAM" id="Coils"/>
    </source>
</evidence>
<protein>
    <submittedName>
        <fullName evidence="2">Uncharacterized protein</fullName>
    </submittedName>
</protein>
<feature type="coiled-coil region" evidence="1">
    <location>
        <begin position="94"/>
        <end position="160"/>
    </location>
</feature>
<gene>
    <name evidence="2" type="ORF">PPRIM_AZ9-3.1.T1940012</name>
</gene>